<evidence type="ECO:0000256" key="2">
    <source>
        <dbReference type="ARBA" id="ARBA00009141"/>
    </source>
</evidence>
<dbReference type="SUPFAM" id="SSF51126">
    <property type="entry name" value="Pectin lyase-like"/>
    <property type="match status" value="1"/>
</dbReference>
<feature type="compositionally biased region" description="Gly residues" evidence="10">
    <location>
        <begin position="525"/>
        <end position="534"/>
    </location>
</feature>
<evidence type="ECO:0000259" key="11">
    <source>
        <dbReference type="PROSITE" id="PS50853"/>
    </source>
</evidence>
<protein>
    <submittedName>
        <fullName evidence="12">Amylopullulanase</fullName>
    </submittedName>
</protein>
<dbReference type="Gene3D" id="2.60.40.10">
    <property type="entry name" value="Immunoglobulins"/>
    <property type="match status" value="4"/>
</dbReference>
<evidence type="ECO:0000256" key="1">
    <source>
        <dbReference type="ARBA" id="ARBA00004115"/>
    </source>
</evidence>
<evidence type="ECO:0000256" key="6">
    <source>
        <dbReference type="ARBA" id="ARBA00022989"/>
    </source>
</evidence>
<feature type="domain" description="Fibronectin type-III" evidence="11">
    <location>
        <begin position="187"/>
        <end position="279"/>
    </location>
</feature>
<dbReference type="InterPro" id="IPR006626">
    <property type="entry name" value="PbH1"/>
</dbReference>
<keyword evidence="3" id="KW-0812">Transmembrane</keyword>
<evidence type="ECO:0000256" key="5">
    <source>
        <dbReference type="ARBA" id="ARBA00022824"/>
    </source>
</evidence>
<comment type="subcellular location">
    <subcellularLocation>
        <location evidence="1">Endoplasmic reticulum membrane</location>
        <topology evidence="1">Single-pass type I membrane protein</topology>
    </subcellularLocation>
</comment>
<evidence type="ECO:0000256" key="4">
    <source>
        <dbReference type="ARBA" id="ARBA00022729"/>
    </source>
</evidence>
<dbReference type="SMART" id="SM00060">
    <property type="entry name" value="FN3"/>
    <property type="match status" value="4"/>
</dbReference>
<keyword evidence="6" id="KW-1133">Transmembrane helix</keyword>
<evidence type="ECO:0000313" key="12">
    <source>
        <dbReference type="EMBL" id="OIQ88781.1"/>
    </source>
</evidence>
<dbReference type="Gene3D" id="2.160.20.10">
    <property type="entry name" value="Single-stranded right-handed beta-helix, Pectin lyase-like"/>
    <property type="match status" value="1"/>
</dbReference>
<feature type="domain" description="Fibronectin type-III" evidence="11">
    <location>
        <begin position="690"/>
        <end position="781"/>
    </location>
</feature>
<dbReference type="Pfam" id="PF11721">
    <property type="entry name" value="Malectin"/>
    <property type="match status" value="3"/>
</dbReference>
<dbReference type="Pfam" id="PF22816">
    <property type="entry name" value="CatAgl_D2"/>
    <property type="match status" value="1"/>
</dbReference>
<dbReference type="EMBL" id="MLJW01000358">
    <property type="protein sequence ID" value="OIQ88781.1"/>
    <property type="molecule type" value="Genomic_DNA"/>
</dbReference>
<dbReference type="InterPro" id="IPR011050">
    <property type="entry name" value="Pectin_lyase_fold/virulence"/>
</dbReference>
<feature type="domain" description="Fibronectin type-III" evidence="11">
    <location>
        <begin position="782"/>
        <end position="873"/>
    </location>
</feature>
<dbReference type="SMART" id="SM00710">
    <property type="entry name" value="PbH1"/>
    <property type="match status" value="5"/>
</dbReference>
<dbReference type="InterPro" id="IPR003961">
    <property type="entry name" value="FN3_dom"/>
</dbReference>
<dbReference type="InterPro" id="IPR036116">
    <property type="entry name" value="FN3_sf"/>
</dbReference>
<dbReference type="CDD" id="cd00063">
    <property type="entry name" value="FN3"/>
    <property type="match status" value="3"/>
</dbReference>
<keyword evidence="7" id="KW-0472">Membrane</keyword>
<dbReference type="InterPro" id="IPR033801">
    <property type="entry name" value="CBM6-CBM35-CBM36-like_1"/>
</dbReference>
<proteinExistence type="inferred from homology"/>
<dbReference type="PANTHER" id="PTHR13460">
    <property type="match status" value="1"/>
</dbReference>
<keyword evidence="9" id="KW-0119">Carbohydrate metabolism</keyword>
<dbReference type="GO" id="GO:0005789">
    <property type="term" value="C:endoplasmic reticulum membrane"/>
    <property type="evidence" value="ECO:0007669"/>
    <property type="project" value="UniProtKB-SubCell"/>
</dbReference>
<dbReference type="InterPro" id="IPR021720">
    <property type="entry name" value="Malectin_dom"/>
</dbReference>
<dbReference type="GO" id="GO:0030246">
    <property type="term" value="F:carbohydrate binding"/>
    <property type="evidence" value="ECO:0007669"/>
    <property type="project" value="InterPro"/>
</dbReference>
<evidence type="ECO:0000256" key="10">
    <source>
        <dbReference type="SAM" id="MobiDB-lite"/>
    </source>
</evidence>
<dbReference type="InterPro" id="IPR039155">
    <property type="entry name" value="MLEC"/>
</dbReference>
<feature type="region of interest" description="Disordered" evidence="10">
    <location>
        <begin position="512"/>
        <end position="539"/>
    </location>
</feature>
<keyword evidence="8" id="KW-0325">Glycoprotein</keyword>
<comment type="similarity">
    <text evidence="2">Belongs to the malectin family.</text>
</comment>
<evidence type="ECO:0000256" key="3">
    <source>
        <dbReference type="ARBA" id="ARBA00022692"/>
    </source>
</evidence>
<comment type="caution">
    <text evidence="12">The sequence shown here is derived from an EMBL/GenBank/DDBJ whole genome shotgun (WGS) entry which is preliminary data.</text>
</comment>
<dbReference type="InterPro" id="IPR055149">
    <property type="entry name" value="Agl_cat_D2"/>
</dbReference>
<organism evidence="12">
    <name type="scientific">mine drainage metagenome</name>
    <dbReference type="NCBI Taxonomy" id="410659"/>
    <lineage>
        <taxon>unclassified sequences</taxon>
        <taxon>metagenomes</taxon>
        <taxon>ecological metagenomes</taxon>
    </lineage>
</organism>
<evidence type="ECO:0000256" key="8">
    <source>
        <dbReference type="ARBA" id="ARBA00023180"/>
    </source>
</evidence>
<dbReference type="Pfam" id="PF22815">
    <property type="entry name" value="CatAgl_D1"/>
    <property type="match status" value="1"/>
</dbReference>
<keyword evidence="4" id="KW-0732">Signal</keyword>
<gene>
    <name evidence="12" type="primary">apu</name>
    <name evidence="12" type="ORF">GALL_293440</name>
</gene>
<evidence type="ECO:0000256" key="9">
    <source>
        <dbReference type="ARBA" id="ARBA00023277"/>
    </source>
</evidence>
<dbReference type="Gene3D" id="2.60.120.430">
    <property type="entry name" value="Galactose-binding lectin"/>
    <property type="match status" value="3"/>
</dbReference>
<feature type="compositionally biased region" description="Polar residues" evidence="10">
    <location>
        <begin position="512"/>
        <end position="524"/>
    </location>
</feature>
<feature type="domain" description="Fibronectin type-III" evidence="11">
    <location>
        <begin position="436"/>
        <end position="527"/>
    </location>
</feature>
<name>A0A1J5RKV4_9ZZZZ</name>
<dbReference type="PROSITE" id="PS50853">
    <property type="entry name" value="FN3"/>
    <property type="match status" value="4"/>
</dbReference>
<evidence type="ECO:0000256" key="7">
    <source>
        <dbReference type="ARBA" id="ARBA00023136"/>
    </source>
</evidence>
<sequence>MRYSKATHCSLLRGALFLAAAVLGVITSNLHAQTAVVQINAGGGAVSPFAADTDFNTGNQFSSTASINTSGVTNAAPASVYQSVRWNSSFTYTIPGLTAGTAYTVRLHFCELTWTASGQRVFNVAINGTNVLSNFDIFALVGQNHALVEQFTATANSSGQIVISFTQGSADNPEVAGIEVLTQGASAPATPTGLQATGGNGSVSLSWGSSSGATGYNLYRSTTSGGEGGTPYQSGLTGTSFTDSSVANGTTYYYTVAAANANGTSSQSSEVSATPSAGGTGGVPIQINCGSGSAVSPFVADTDFSAGNEFSSTASINTSGVTNAAPASVYQSVRWNSSFTYTIPGLTAGTAYTVRLHFCELSFTAAGQRVFNVAINGTNVLSNFDIFALVGQNHALVEQFTATANSSGQIVISFTQGSADNPEIAGIEVLAQSGTAPATPTGLQATAGNGSVSLSWGSSSGAASYNLYRATTAGGEGSTPYQTGLTGTTYTDSAVTNGTTYYYTVAAVNSNGASGQSSEVNATPSGGGGGGGGTPNTPVVQIDCGSPSAVSPFSADTGFDVGTEFSSGATISTAGVTNAAPAAVYQTVRWNSSFNYTIGGLSAGTSYVVRLHFVELSFTAAGQRKFNVAINGTTVLSAFDVFAQAGQNHALEKEFNATADGSGQIHIAFSQGGADNPDVAGIEVWTQPPLPSAPSGLSASGSTGQVGLSWSSSANATSYNVYRGTSAGGESSTPLATGVTTTAFVDSTVTNGVTYYYKVAAVNSAGTSALSSEASALPHVVPPATPSGLTATGDFGQVSLSWSAVSGASTYNLYRGTTAGGEGSTPYATGITGTTYTDSSVTAGTAYYYTVSASNSAGSSAQSSEVTATPLSVTGLGGSFPWTRYRAADSTVATYGGGATLKTSPTFDKMNLATQASQQAYVELSTSGSYVQWTVSQSNQAGVTMRFTLPDSANGMGQNGSVDCYVNGVKVKTINLTSYYAWQYFGGGGDPSDTPNGGVPAFAFDEVHWVLPTALKSGDTIRIQSTGGPVVGVDFIEIEPVPAAISQPAGSVSVASYGAVPYNDDSAAYSEIAELQGGSSVTTAPGVTDSLPAFQAAVTAALASPSKTLYIPPGTYYLSSMWVVGSTSSPISQLNIVGAGIWYTNIQFTNPNVAGGGCSIRLAATGTMNCGNLCFNSMLRSRYNENAIYKCFMDNFGVNSDFHDLWEDHFECGFWVADYAYNPCQVATNLTIQNCRIRNNLADGVNFCNGTSNSTVSNCNIRNGGDDGLACWSNNYNGAPMETNNTFTHNTIEFEWRSAGIALYGGSGHKVTYNLVEDTFMSAGFRANTTFSGYQFQNNTGITVSNNTFVCCGTSYDAWAGELGAIDLEASNTSIQNFTFTNDQVIDAQRDGYSFGFSGGMSGLQFNTCTVNGSGLDGISTSKYTTAHLGAGIETYGAGSATFTGFTWANCAGGNVFNQGGFVLTFN</sequence>
<dbReference type="InterPro" id="IPR013783">
    <property type="entry name" value="Ig-like_fold"/>
</dbReference>
<keyword evidence="5" id="KW-0256">Endoplasmic reticulum</keyword>
<dbReference type="InterPro" id="IPR012334">
    <property type="entry name" value="Pectin_lyas_fold"/>
</dbReference>
<dbReference type="Gene3D" id="2.60.120.260">
    <property type="entry name" value="Galactose-binding domain-like"/>
    <property type="match status" value="1"/>
</dbReference>
<dbReference type="PANTHER" id="PTHR13460:SF0">
    <property type="entry name" value="MALECTIN"/>
    <property type="match status" value="1"/>
</dbReference>
<accession>A0A1J5RKV4</accession>
<dbReference type="SUPFAM" id="SSF49265">
    <property type="entry name" value="Fibronectin type III"/>
    <property type="match status" value="3"/>
</dbReference>
<reference evidence="12" key="1">
    <citation type="submission" date="2016-10" db="EMBL/GenBank/DDBJ databases">
        <title>Sequence of Gallionella enrichment culture.</title>
        <authorList>
            <person name="Poehlein A."/>
            <person name="Muehling M."/>
            <person name="Daniel R."/>
        </authorList>
    </citation>
    <scope>NUCLEOTIDE SEQUENCE</scope>
</reference>